<reference evidence="2" key="1">
    <citation type="submission" date="2023-05" db="EMBL/GenBank/DDBJ databases">
        <authorList>
            <person name="Du J."/>
        </authorList>
    </citation>
    <scope>NUCLEOTIDE SEQUENCE</scope>
    <source>
        <strain evidence="2">UMB1064</strain>
    </source>
</reference>
<keyword evidence="1" id="KW-0812">Transmembrane</keyword>
<evidence type="ECO:0008006" key="4">
    <source>
        <dbReference type="Google" id="ProtNLM"/>
    </source>
</evidence>
<protein>
    <recommendedName>
        <fullName evidence="4">DUF2567 domain-containing protein</fullName>
    </recommendedName>
</protein>
<feature type="transmembrane region" description="Helical" evidence="1">
    <location>
        <begin position="68"/>
        <end position="87"/>
    </location>
</feature>
<comment type="caution">
    <text evidence="2">The sequence shown here is derived from an EMBL/GenBank/DDBJ whole genome shotgun (WGS) entry which is preliminary data.</text>
</comment>
<evidence type="ECO:0000256" key="1">
    <source>
        <dbReference type="SAM" id="Phobius"/>
    </source>
</evidence>
<keyword evidence="1" id="KW-0472">Membrane</keyword>
<proteinExistence type="predicted"/>
<dbReference type="AlphaFoldDB" id="A0AAW9SVV4"/>
<dbReference type="RefSeq" id="WP_284825503.1">
    <property type="nucleotide sequence ID" value="NZ_JASOOY020000011.1"/>
</dbReference>
<accession>A0AAW9SVV4</accession>
<evidence type="ECO:0000313" key="2">
    <source>
        <dbReference type="EMBL" id="MEO3716590.1"/>
    </source>
</evidence>
<reference evidence="2" key="2">
    <citation type="submission" date="2024-05" db="EMBL/GenBank/DDBJ databases">
        <authorList>
            <person name="Wolfe A."/>
        </authorList>
    </citation>
    <scope>NUCLEOTIDE SEQUENCE</scope>
    <source>
        <strain evidence="2">UMB1064</strain>
    </source>
</reference>
<dbReference type="Proteomes" id="UP001223646">
    <property type="component" value="Unassembled WGS sequence"/>
</dbReference>
<dbReference type="EMBL" id="JASOOY020000011">
    <property type="protein sequence ID" value="MEO3716590.1"/>
    <property type="molecule type" value="Genomic_DNA"/>
</dbReference>
<organism evidence="2 3">
    <name type="scientific">Corynebacterium amycolatum</name>
    <dbReference type="NCBI Taxonomy" id="43765"/>
    <lineage>
        <taxon>Bacteria</taxon>
        <taxon>Bacillati</taxon>
        <taxon>Actinomycetota</taxon>
        <taxon>Actinomycetes</taxon>
        <taxon>Mycobacteriales</taxon>
        <taxon>Corynebacteriaceae</taxon>
        <taxon>Corynebacterium</taxon>
    </lineage>
</organism>
<gene>
    <name evidence="2" type="ORF">QP460_003150</name>
</gene>
<name>A0AAW9SVV4_CORAY</name>
<sequence>MTMKNTRVPHVEKQSVAMASDIVLFSVVTGAVTGVAWAFLRPKQQVQMLPDNQLAIIQETVDAGFIGLLWFVAVTALSGLVLGITTFRNRAITTPAQMLTAIGWAGFSALMSAAVTYLVGQSVAALLQPNLAGMQPGDKFSVIPDFKTYVALLVAPLVAMLALWSRVLFQTDFTEGNESAADNATDADSVTK</sequence>
<evidence type="ECO:0000313" key="3">
    <source>
        <dbReference type="Proteomes" id="UP001223646"/>
    </source>
</evidence>
<feature type="transmembrane region" description="Helical" evidence="1">
    <location>
        <begin position="21"/>
        <end position="40"/>
    </location>
</feature>
<keyword evidence="1" id="KW-1133">Transmembrane helix</keyword>
<feature type="transmembrane region" description="Helical" evidence="1">
    <location>
        <begin position="99"/>
        <end position="126"/>
    </location>
</feature>
<feature type="transmembrane region" description="Helical" evidence="1">
    <location>
        <begin position="146"/>
        <end position="164"/>
    </location>
</feature>